<proteinExistence type="predicted"/>
<protein>
    <submittedName>
        <fullName evidence="1">Uncharacterized protein</fullName>
    </submittedName>
</protein>
<accession>R9GMN3</accession>
<name>R9GMN3_9SPHI</name>
<sequence>MKSDKPDLPPLKEGFSTGLKETCRKNIKNMSKFSFILNITN</sequence>
<comment type="caution">
    <text evidence="1">The sequence shown here is derived from an EMBL/GenBank/DDBJ whole genome shotgun (WGS) entry which is preliminary data.</text>
</comment>
<keyword evidence="2" id="KW-1185">Reference proteome</keyword>
<dbReference type="AlphaFoldDB" id="R9GMN3"/>
<organism evidence="1 2">
    <name type="scientific">Arcticibacter svalbardensis MN12-7</name>
    <dbReference type="NCBI Taxonomy" id="1150600"/>
    <lineage>
        <taxon>Bacteria</taxon>
        <taxon>Pseudomonadati</taxon>
        <taxon>Bacteroidota</taxon>
        <taxon>Sphingobacteriia</taxon>
        <taxon>Sphingobacteriales</taxon>
        <taxon>Sphingobacteriaceae</taxon>
        <taxon>Arcticibacter</taxon>
    </lineage>
</organism>
<reference evidence="1 2" key="1">
    <citation type="journal article" date="2013" name="Genome Announc.">
        <title>Draft Genome Sequence of Arcticibacter svalbardensis Strain MN12-7T, a Member of the Family Sphingobacteriaceae Isolated from an Arctic Soil Sample.</title>
        <authorList>
            <person name="Shivaji S."/>
            <person name="Ara S."/>
            <person name="Prasad S."/>
            <person name="Manasa B.P."/>
            <person name="Begum Z."/>
            <person name="Singh A."/>
            <person name="Kumar Pinnaka A."/>
        </authorList>
    </citation>
    <scope>NUCLEOTIDE SEQUENCE [LARGE SCALE GENOMIC DNA]</scope>
    <source>
        <strain evidence="1 2">MN12-7</strain>
    </source>
</reference>
<evidence type="ECO:0000313" key="1">
    <source>
        <dbReference type="EMBL" id="EOR93092.1"/>
    </source>
</evidence>
<dbReference type="EMBL" id="AQPN01000130">
    <property type="protein sequence ID" value="EOR93092.1"/>
    <property type="molecule type" value="Genomic_DNA"/>
</dbReference>
<gene>
    <name evidence="1" type="ORF">ADIARSV_3752</name>
</gene>
<evidence type="ECO:0000313" key="2">
    <source>
        <dbReference type="Proteomes" id="UP000014174"/>
    </source>
</evidence>
<dbReference type="Proteomes" id="UP000014174">
    <property type="component" value="Unassembled WGS sequence"/>
</dbReference>